<evidence type="ECO:0000256" key="6">
    <source>
        <dbReference type="ARBA" id="ARBA00022670"/>
    </source>
</evidence>
<evidence type="ECO:0000256" key="14">
    <source>
        <dbReference type="SAM" id="MobiDB-lite"/>
    </source>
</evidence>
<dbReference type="EC" id="3.4.21.107" evidence="4"/>
<feature type="domain" description="PDZ" evidence="16">
    <location>
        <begin position="444"/>
        <end position="493"/>
    </location>
</feature>
<dbReference type="Pfam" id="PF13365">
    <property type="entry name" value="Trypsin_2"/>
    <property type="match status" value="1"/>
</dbReference>
<keyword evidence="6" id="KW-0645">Protease</keyword>
<evidence type="ECO:0000256" key="11">
    <source>
        <dbReference type="ARBA" id="ARBA00022825"/>
    </source>
</evidence>
<dbReference type="SUPFAM" id="SSF50494">
    <property type="entry name" value="Trypsin-like serine proteases"/>
    <property type="match status" value="1"/>
</dbReference>
<dbReference type="InterPro" id="IPR011782">
    <property type="entry name" value="Pept_S1C_Do"/>
</dbReference>
<evidence type="ECO:0000313" key="17">
    <source>
        <dbReference type="EMBL" id="UXH77607.1"/>
    </source>
</evidence>
<evidence type="ECO:0000313" key="18">
    <source>
        <dbReference type="Proteomes" id="UP001064933"/>
    </source>
</evidence>
<dbReference type="SUPFAM" id="SSF50156">
    <property type="entry name" value="PDZ domain-like"/>
    <property type="match status" value="2"/>
</dbReference>
<evidence type="ECO:0000256" key="15">
    <source>
        <dbReference type="SAM" id="SignalP"/>
    </source>
</evidence>
<dbReference type="InterPro" id="IPR001940">
    <property type="entry name" value="Peptidase_S1C"/>
</dbReference>
<dbReference type="Gene3D" id="2.30.42.10">
    <property type="match status" value="2"/>
</dbReference>
<organism evidence="17 18">
    <name type="scientific">Roseateles amylovorans</name>
    <dbReference type="NCBI Taxonomy" id="2978473"/>
    <lineage>
        <taxon>Bacteria</taxon>
        <taxon>Pseudomonadati</taxon>
        <taxon>Pseudomonadota</taxon>
        <taxon>Betaproteobacteria</taxon>
        <taxon>Burkholderiales</taxon>
        <taxon>Sphaerotilaceae</taxon>
        <taxon>Roseateles</taxon>
    </lineage>
</organism>
<feature type="domain" description="PDZ" evidence="16">
    <location>
        <begin position="307"/>
        <end position="383"/>
    </location>
</feature>
<proteinExistence type="inferred from homology"/>
<evidence type="ECO:0000256" key="1">
    <source>
        <dbReference type="ARBA" id="ARBA00001772"/>
    </source>
</evidence>
<evidence type="ECO:0000256" key="13">
    <source>
        <dbReference type="ARBA" id="ARBA00032850"/>
    </source>
</evidence>
<feature type="signal peptide" evidence="15">
    <location>
        <begin position="1"/>
        <end position="26"/>
    </location>
</feature>
<evidence type="ECO:0000256" key="7">
    <source>
        <dbReference type="ARBA" id="ARBA00022729"/>
    </source>
</evidence>
<keyword evidence="9" id="KW-0574">Periplasm</keyword>
<dbReference type="Gene3D" id="2.40.10.120">
    <property type="match status" value="1"/>
</dbReference>
<keyword evidence="10" id="KW-0378">Hydrolase</keyword>
<dbReference type="InterPro" id="IPR006311">
    <property type="entry name" value="TAT_signal"/>
</dbReference>
<keyword evidence="11" id="KW-0720">Serine protease</keyword>
<reference evidence="17" key="1">
    <citation type="submission" date="2022-10" db="EMBL/GenBank/DDBJ databases">
        <title>Characterization and whole genome sequencing of a new Roseateles species, isolated from fresh water.</title>
        <authorList>
            <person name="Guliayeva D.Y."/>
            <person name="Akhremchuk A.E."/>
            <person name="Sikolenko M.A."/>
            <person name="Valentovich L.N."/>
            <person name="Sidarenka A.V."/>
        </authorList>
    </citation>
    <scope>NUCLEOTIDE SEQUENCE</scope>
    <source>
        <strain evidence="17">BIM B-1768</strain>
    </source>
</reference>
<dbReference type="PROSITE" id="PS50106">
    <property type="entry name" value="PDZ"/>
    <property type="match status" value="2"/>
</dbReference>
<feature type="region of interest" description="Disordered" evidence="14">
    <location>
        <begin position="392"/>
        <end position="413"/>
    </location>
</feature>
<comment type="similarity">
    <text evidence="3">Belongs to the peptidase S1C family.</text>
</comment>
<evidence type="ECO:0000256" key="12">
    <source>
        <dbReference type="ARBA" id="ARBA00023016"/>
    </source>
</evidence>
<evidence type="ECO:0000256" key="10">
    <source>
        <dbReference type="ARBA" id="ARBA00022801"/>
    </source>
</evidence>
<feature type="compositionally biased region" description="Low complexity" evidence="14">
    <location>
        <begin position="401"/>
        <end position="413"/>
    </location>
</feature>
<dbReference type="InterPro" id="IPR036034">
    <property type="entry name" value="PDZ_sf"/>
</dbReference>
<evidence type="ECO:0000256" key="4">
    <source>
        <dbReference type="ARBA" id="ARBA00013035"/>
    </source>
</evidence>
<dbReference type="InterPro" id="IPR009003">
    <property type="entry name" value="Peptidase_S1_PA"/>
</dbReference>
<feature type="region of interest" description="Disordered" evidence="14">
    <location>
        <begin position="97"/>
        <end position="130"/>
    </location>
</feature>
<dbReference type="EMBL" id="CP104562">
    <property type="protein sequence ID" value="UXH77607.1"/>
    <property type="molecule type" value="Genomic_DNA"/>
</dbReference>
<evidence type="ECO:0000256" key="8">
    <source>
        <dbReference type="ARBA" id="ARBA00022737"/>
    </source>
</evidence>
<accession>A0ABY6AXA7</accession>
<dbReference type="Proteomes" id="UP001064933">
    <property type="component" value="Chromosome"/>
</dbReference>
<protein>
    <recommendedName>
        <fullName evidence="5">Probable periplasmic serine endoprotease DegP-like</fullName>
        <ecNumber evidence="4">3.4.21.107</ecNumber>
    </recommendedName>
    <alternativeName>
        <fullName evidence="13">Protease Do</fullName>
    </alternativeName>
</protein>
<dbReference type="Pfam" id="PF13180">
    <property type="entry name" value="PDZ_2"/>
    <property type="match status" value="1"/>
</dbReference>
<evidence type="ECO:0000256" key="3">
    <source>
        <dbReference type="ARBA" id="ARBA00010541"/>
    </source>
</evidence>
<dbReference type="PANTHER" id="PTHR22939">
    <property type="entry name" value="SERINE PROTEASE FAMILY S1C HTRA-RELATED"/>
    <property type="match status" value="1"/>
</dbReference>
<evidence type="ECO:0000256" key="2">
    <source>
        <dbReference type="ARBA" id="ARBA00004418"/>
    </source>
</evidence>
<keyword evidence="8" id="KW-0677">Repeat</keyword>
<gene>
    <name evidence="17" type="ORF">N4261_21885</name>
</gene>
<keyword evidence="12" id="KW-0346">Stress response</keyword>
<sequence>MPHTLRRLVLALGSVAALSAPLLAAAQNPPAAPAAPVTPAVSAAPVPELARALPDFSALVELAGPAVVNIRTSERIKPGANAQLDEQMREFLRRFGIPVPPQRKGNPAPSPSPAPDDDDGDDESPQRRGLGSGFVIGADGYVMTNAHVVDEADEVMVTLTDKREFKAKVVGLDRRTDVAVLKIEATGLPMLRMGDVTRLKVGEWVMAIGSPFGFDNTVTAGIVSAKARDTGDLLPLIQTDVAINPGNSGGPLLNLRGEVVGINSQIYSQSGGFMGISFAIPIDEAMRVADQLRSNGRVTRGMLGVYPDDLSKEVAEAIGLGKAQGALVTRITAGGPGEKAGLELGDVITRFDGKTVEKAVDLRRLAAGTAPGSKVKLQVFRRGATKELTATLEALPDDRAAATPEPEAPATGGAQAWGLAVSELTDAQRKELKLPGGLKIESVDGPAARAGLRPGDLILSVNNTEIKTLKQFQALLAKVEKGKPLQMLVRRADAVTYVLLKPGKG</sequence>
<dbReference type="PROSITE" id="PS51318">
    <property type="entry name" value="TAT"/>
    <property type="match status" value="1"/>
</dbReference>
<evidence type="ECO:0000259" key="16">
    <source>
        <dbReference type="PROSITE" id="PS50106"/>
    </source>
</evidence>
<comment type="subcellular location">
    <subcellularLocation>
        <location evidence="2">Periplasm</location>
    </subcellularLocation>
</comment>
<dbReference type="RefSeq" id="WP_261757359.1">
    <property type="nucleotide sequence ID" value="NZ_CP104562.2"/>
</dbReference>
<name>A0ABY6AXA7_9BURK</name>
<keyword evidence="18" id="KW-1185">Reference proteome</keyword>
<dbReference type="PRINTS" id="PR00834">
    <property type="entry name" value="PROTEASES2C"/>
</dbReference>
<feature type="chain" id="PRO_5047548356" description="Probable periplasmic serine endoprotease DegP-like" evidence="15">
    <location>
        <begin position="27"/>
        <end position="505"/>
    </location>
</feature>
<evidence type="ECO:0000256" key="9">
    <source>
        <dbReference type="ARBA" id="ARBA00022764"/>
    </source>
</evidence>
<comment type="catalytic activity">
    <reaction evidence="1">
        <text>Acts on substrates that are at least partially unfolded. The cleavage site P1 residue is normally between a pair of hydrophobic residues, such as Val-|-Val.</text>
        <dbReference type="EC" id="3.4.21.107"/>
    </reaction>
</comment>
<dbReference type="NCBIfam" id="TIGR02037">
    <property type="entry name" value="degP_htrA_DO"/>
    <property type="match status" value="1"/>
</dbReference>
<keyword evidence="7 15" id="KW-0732">Signal</keyword>
<dbReference type="InterPro" id="IPR001478">
    <property type="entry name" value="PDZ"/>
</dbReference>
<evidence type="ECO:0000256" key="5">
    <source>
        <dbReference type="ARBA" id="ARBA00013958"/>
    </source>
</evidence>
<dbReference type="SMART" id="SM00228">
    <property type="entry name" value="PDZ"/>
    <property type="match status" value="2"/>
</dbReference>
<dbReference type="InterPro" id="IPR041489">
    <property type="entry name" value="PDZ_6"/>
</dbReference>
<dbReference type="PANTHER" id="PTHR22939:SF130">
    <property type="entry name" value="PERIPLASMIC SERINE ENDOPROTEASE DEGP-LIKE-RELATED"/>
    <property type="match status" value="1"/>
</dbReference>
<dbReference type="Pfam" id="PF17820">
    <property type="entry name" value="PDZ_6"/>
    <property type="match status" value="1"/>
</dbReference>